<accession>A0A0M2PNJ3</accession>
<protein>
    <submittedName>
        <fullName evidence="2">Uncharacterized protein</fullName>
    </submittedName>
</protein>
<sequence>MFVFNCEATIVSFEELSPLLQELTQNPVAFLGGFVAGALRLNLDDDPVKSWLHQQGSDVTAASSGPSNTGRGPQSISID</sequence>
<dbReference type="AlphaFoldDB" id="A0A0M2PNJ3"/>
<keyword evidence="3" id="KW-1185">Reference proteome</keyword>
<dbReference type="EMBL" id="AJTX02000010">
    <property type="protein sequence ID" value="KKI98185.1"/>
    <property type="molecule type" value="Genomic_DNA"/>
</dbReference>
<comment type="caution">
    <text evidence="2">The sequence shown here is derived from an EMBL/GenBank/DDBJ whole genome shotgun (WGS) entry which is preliminary data.</text>
</comment>
<dbReference type="InterPro" id="IPR040278">
    <property type="entry name" value="UPF0426"/>
</dbReference>
<dbReference type="STRING" id="317619.GCA_000332315_03098"/>
<evidence type="ECO:0000313" key="2">
    <source>
        <dbReference type="EMBL" id="KKI98185.1"/>
    </source>
</evidence>
<evidence type="ECO:0000256" key="1">
    <source>
        <dbReference type="SAM" id="MobiDB-lite"/>
    </source>
</evidence>
<dbReference type="PANTHER" id="PTHR35996:SF1">
    <property type="entry name" value="OS04G0528100 PROTEIN"/>
    <property type="match status" value="1"/>
</dbReference>
<gene>
    <name evidence="2" type="ORF">PROH_21140</name>
</gene>
<evidence type="ECO:0000313" key="3">
    <source>
        <dbReference type="Proteomes" id="UP000034681"/>
    </source>
</evidence>
<organism evidence="2 3">
    <name type="scientific">Prochlorothrix hollandica PCC 9006 = CALU 1027</name>
    <dbReference type="NCBI Taxonomy" id="317619"/>
    <lineage>
        <taxon>Bacteria</taxon>
        <taxon>Bacillati</taxon>
        <taxon>Cyanobacteriota</taxon>
        <taxon>Cyanophyceae</taxon>
        <taxon>Prochlorotrichales</taxon>
        <taxon>Prochlorotrichaceae</taxon>
        <taxon>Prochlorothrix</taxon>
    </lineage>
</organism>
<dbReference type="Proteomes" id="UP000034681">
    <property type="component" value="Unassembled WGS sequence"/>
</dbReference>
<name>A0A0M2PNJ3_PROHO</name>
<dbReference type="PANTHER" id="PTHR35996">
    <property type="entry name" value="OSJNBA0038O10.25 PROTEIN"/>
    <property type="match status" value="1"/>
</dbReference>
<feature type="region of interest" description="Disordered" evidence="1">
    <location>
        <begin position="55"/>
        <end position="79"/>
    </location>
</feature>
<reference evidence="2" key="1">
    <citation type="submission" date="2012-04" db="EMBL/GenBank/DDBJ databases">
        <authorList>
            <person name="Borisov I.G."/>
            <person name="Ivanikova N.V."/>
            <person name="Pinevich A.V."/>
        </authorList>
    </citation>
    <scope>NUCLEOTIDE SEQUENCE</scope>
    <source>
        <strain evidence="2">CALU 1027</strain>
    </source>
</reference>
<proteinExistence type="predicted"/>
<dbReference type="eggNOG" id="ENOG5032ZTM">
    <property type="taxonomic scope" value="Bacteria"/>
</dbReference>
<dbReference type="Pfam" id="PF26369">
    <property type="entry name" value="UPF0426"/>
    <property type="match status" value="1"/>
</dbReference>